<sequence length="63" mass="7257">MNLTNFQNMDPILLFSLVNTKLRDDFNGDLDQLVSYFDIDKEALIKRLATAGFDFLPEAGQFR</sequence>
<reference evidence="2" key="1">
    <citation type="submission" date="2016-12" db="EMBL/GenBank/DDBJ databases">
        <authorList>
            <person name="Rodrigo-Torres L."/>
            <person name="Arahal R.D."/>
            <person name="Lucena T."/>
        </authorList>
    </citation>
    <scope>NUCLEOTIDE SEQUENCE [LARGE SCALE GENOMIC DNA]</scope>
</reference>
<dbReference type="RefSeq" id="WP_073579605.1">
    <property type="nucleotide sequence ID" value="NZ_AP024897.1"/>
</dbReference>
<dbReference type="Pfam" id="PF14056">
    <property type="entry name" value="DUF4250"/>
    <property type="match status" value="1"/>
</dbReference>
<dbReference type="InterPro" id="IPR025346">
    <property type="entry name" value="DUF4250"/>
</dbReference>
<dbReference type="AlphaFoldDB" id="A0A1M7YPY1"/>
<accession>A0A1M7YPY1</accession>
<dbReference type="EMBL" id="FRFG01000007">
    <property type="protein sequence ID" value="SHO54692.1"/>
    <property type="molecule type" value="Genomic_DNA"/>
</dbReference>
<evidence type="ECO:0008006" key="3">
    <source>
        <dbReference type="Google" id="ProtNLM"/>
    </source>
</evidence>
<proteinExistence type="predicted"/>
<dbReference type="Proteomes" id="UP000184600">
    <property type="component" value="Unassembled WGS sequence"/>
</dbReference>
<name>A0A1M7YPY1_9VIBR</name>
<protein>
    <recommendedName>
        <fullName evidence="3">DUF4250 domain-containing protein</fullName>
    </recommendedName>
</protein>
<dbReference type="OrthoDB" id="6636823at2"/>
<evidence type="ECO:0000313" key="1">
    <source>
        <dbReference type="EMBL" id="SHO54692.1"/>
    </source>
</evidence>
<evidence type="ECO:0000313" key="2">
    <source>
        <dbReference type="Proteomes" id="UP000184600"/>
    </source>
</evidence>
<keyword evidence="2" id="KW-1185">Reference proteome</keyword>
<organism evidence="1 2">
    <name type="scientific">Vibrio quintilis</name>
    <dbReference type="NCBI Taxonomy" id="1117707"/>
    <lineage>
        <taxon>Bacteria</taxon>
        <taxon>Pseudomonadati</taxon>
        <taxon>Pseudomonadota</taxon>
        <taxon>Gammaproteobacteria</taxon>
        <taxon>Vibrionales</taxon>
        <taxon>Vibrionaceae</taxon>
        <taxon>Vibrio</taxon>
    </lineage>
</organism>
<gene>
    <name evidence="1" type="ORF">VQ7734_00408</name>
</gene>